<protein>
    <recommendedName>
        <fullName evidence="2">NAD-dependent epimerase/dehydratase domain-containing protein</fullName>
    </recommendedName>
</protein>
<evidence type="ECO:0008006" key="2">
    <source>
        <dbReference type="Google" id="ProtNLM"/>
    </source>
</evidence>
<dbReference type="EMBL" id="BARW01014878">
    <property type="protein sequence ID" value="GAI81032.1"/>
    <property type="molecule type" value="Genomic_DNA"/>
</dbReference>
<organism evidence="1">
    <name type="scientific">marine sediment metagenome</name>
    <dbReference type="NCBI Taxonomy" id="412755"/>
    <lineage>
        <taxon>unclassified sequences</taxon>
        <taxon>metagenomes</taxon>
        <taxon>ecological metagenomes</taxon>
    </lineage>
</organism>
<name>X1RJW7_9ZZZZ</name>
<feature type="non-terminal residue" evidence="1">
    <location>
        <position position="1"/>
    </location>
</feature>
<gene>
    <name evidence="1" type="ORF">S12H4_26255</name>
</gene>
<evidence type="ECO:0000313" key="1">
    <source>
        <dbReference type="EMBL" id="GAI81032.1"/>
    </source>
</evidence>
<dbReference type="SUPFAM" id="SSF51735">
    <property type="entry name" value="NAD(P)-binding Rossmann-fold domains"/>
    <property type="match status" value="1"/>
</dbReference>
<reference evidence="1" key="1">
    <citation type="journal article" date="2014" name="Front. Microbiol.">
        <title>High frequency of phylogenetically diverse reductive dehalogenase-homologous genes in deep subseafloor sedimentary metagenomes.</title>
        <authorList>
            <person name="Kawai M."/>
            <person name="Futagami T."/>
            <person name="Toyoda A."/>
            <person name="Takaki Y."/>
            <person name="Nishi S."/>
            <person name="Hori S."/>
            <person name="Arai W."/>
            <person name="Tsubouchi T."/>
            <person name="Morono Y."/>
            <person name="Uchiyama I."/>
            <person name="Ito T."/>
            <person name="Fujiyama A."/>
            <person name="Inagaki F."/>
            <person name="Takami H."/>
        </authorList>
    </citation>
    <scope>NUCLEOTIDE SEQUENCE</scope>
    <source>
        <strain evidence="1">Expedition CK06-06</strain>
    </source>
</reference>
<dbReference type="Gene3D" id="3.40.50.720">
    <property type="entry name" value="NAD(P)-binding Rossmann-like Domain"/>
    <property type="match status" value="1"/>
</dbReference>
<proteinExistence type="predicted"/>
<accession>X1RJW7</accession>
<comment type="caution">
    <text evidence="1">The sequence shown here is derived from an EMBL/GenBank/DDBJ whole genome shotgun (WGS) entry which is preliminary data.</text>
</comment>
<sequence>SSDYAVSKLDAERRLIALSNDGIIRNLVILRLAPVYDRDWSFNFDRRVLAPFRMAYIRFGSGLQRMSALARPNLVDFIEFLIHRLRRLTQIKIFNVCDADPYEFNTIIRVFKKSGIRPNRPVISVPLPAVWLATRIAGSLFFNKPPHAITTKHENPPLPPFSKGGISYKKEWIHSCYDKLASDLVFDNEKMLGTGFRPVHSLETIFLS</sequence>
<dbReference type="AlphaFoldDB" id="X1RJW7"/>
<dbReference type="InterPro" id="IPR036291">
    <property type="entry name" value="NAD(P)-bd_dom_sf"/>
</dbReference>